<gene>
    <name evidence="3" type="ORF">CLAFUR5_12174</name>
</gene>
<dbReference type="InterPro" id="IPR046539">
    <property type="entry name" value="DUF6604"/>
</dbReference>
<feature type="region of interest" description="Disordered" evidence="1">
    <location>
        <begin position="974"/>
        <end position="996"/>
    </location>
</feature>
<dbReference type="KEGG" id="ffu:CLAFUR5_12174"/>
<dbReference type="RefSeq" id="XP_047767144.1">
    <property type="nucleotide sequence ID" value="XM_047911322.1"/>
</dbReference>
<dbReference type="Pfam" id="PF20253">
    <property type="entry name" value="DUF6604"/>
    <property type="match status" value="1"/>
</dbReference>
<evidence type="ECO:0000256" key="1">
    <source>
        <dbReference type="SAM" id="MobiDB-lite"/>
    </source>
</evidence>
<reference evidence="3" key="1">
    <citation type="submission" date="2021-12" db="EMBL/GenBank/DDBJ databases">
        <authorList>
            <person name="Zaccaron A."/>
            <person name="Stergiopoulos I."/>
        </authorList>
    </citation>
    <scope>NUCLEOTIDE SEQUENCE</scope>
    <source>
        <strain evidence="3">Race5_Kim</strain>
    </source>
</reference>
<feature type="compositionally biased region" description="Basic residues" evidence="1">
    <location>
        <begin position="182"/>
        <end position="203"/>
    </location>
</feature>
<reference evidence="3" key="2">
    <citation type="journal article" date="2022" name="Microb. Genom.">
        <title>A chromosome-scale genome assembly of the tomato pathogen Cladosporium fulvum reveals a compartmentalized genome architecture and the presence of a dispensable chromosome.</title>
        <authorList>
            <person name="Zaccaron A.Z."/>
            <person name="Chen L.H."/>
            <person name="Samaras A."/>
            <person name="Stergiopoulos I."/>
        </authorList>
    </citation>
    <scope>NUCLEOTIDE SEQUENCE</scope>
    <source>
        <strain evidence="3">Race5_Kim</strain>
    </source>
</reference>
<dbReference type="PIRSF" id="PIRSF028035">
    <property type="entry name" value="UCP028035"/>
    <property type="match status" value="1"/>
</dbReference>
<dbReference type="GeneID" id="71992052"/>
<accession>A0A9Q8UUD5</accession>
<feature type="domain" description="DUF6604" evidence="2">
    <location>
        <begin position="10"/>
        <end position="290"/>
    </location>
</feature>
<dbReference type="PANTHER" id="PTHR38795">
    <property type="entry name" value="DUF6604 DOMAIN-CONTAINING PROTEIN"/>
    <property type="match status" value="1"/>
</dbReference>
<keyword evidence="4" id="KW-1185">Reference proteome</keyword>
<name>A0A9Q8UUD5_PASFU</name>
<dbReference type="AlphaFoldDB" id="A0A9Q8UUD5"/>
<dbReference type="Proteomes" id="UP000756132">
    <property type="component" value="Chromosome 10"/>
</dbReference>
<dbReference type="InterPro" id="IPR016864">
    <property type="entry name" value="UCP028035"/>
</dbReference>
<feature type="region of interest" description="Disordered" evidence="1">
    <location>
        <begin position="832"/>
        <end position="855"/>
    </location>
</feature>
<dbReference type="PANTHER" id="PTHR38795:SF1">
    <property type="entry name" value="DUF6604 DOMAIN-CONTAINING PROTEIN"/>
    <property type="match status" value="1"/>
</dbReference>
<proteinExistence type="predicted"/>
<evidence type="ECO:0000313" key="3">
    <source>
        <dbReference type="EMBL" id="UJO22778.1"/>
    </source>
</evidence>
<organism evidence="3 4">
    <name type="scientific">Passalora fulva</name>
    <name type="common">Tomato leaf mold</name>
    <name type="synonym">Cladosporium fulvum</name>
    <dbReference type="NCBI Taxonomy" id="5499"/>
    <lineage>
        <taxon>Eukaryota</taxon>
        <taxon>Fungi</taxon>
        <taxon>Dikarya</taxon>
        <taxon>Ascomycota</taxon>
        <taxon>Pezizomycotina</taxon>
        <taxon>Dothideomycetes</taxon>
        <taxon>Dothideomycetidae</taxon>
        <taxon>Mycosphaerellales</taxon>
        <taxon>Mycosphaerellaceae</taxon>
        <taxon>Fulvia</taxon>
    </lineage>
</organism>
<sequence>MRSRNNLYLTYKKDTSLLLYWVINTSNGIVKSGKQAEDGSVHLNTTGRTTVAEIVNMARLIAKHLDPIPSPVFRLFKAIIKARSATHAAFQQIVTHKPDPEIERANETHKHFIDALTEAFEALGGASWEPTDASAMEGKARDDVDFQNQFSALSLGNAGGTEGENEDDDGSEASSAQTTQTRIRKQPRPGKGKHGKRGKKAKSKGATSIPTEAAMADIPVESYRIIEDGGGLVTDYLMAVYAVVGEWMDLRLYTQDLWREVAYDGLNSAVAAALTNIAISMVKRTCIAVFAEFPGHESYDTIINTMTRGDLEKAQTQFGMSLYRVLQCGHQTDRVKETFLDVKEQFWVHAYNDLVDFITDFRKNRGKPTKAMQAQLDTWTPTMELQRVTNEDRVRWRRLYTISWLYDLVNVFSSIVVQRNTMKGEHHIYENVDWSNTGPWHQTRRLFGLSEFAGDITTLAMQKQGTDIKGKILPHHVFQLQCIVDSFAASRGWTVNPLRGHILAGPSRRFRPRRDVDLFLDRENERLGHGVLQSIDVLKQLMEKDCDSQCESSQHSDSCELLELLKLDFVDWLGESRYMYGLKTIPPSSFSKHNSNGLWEYSPLLCAAGLVEGIVIVQRIVMQLWDNMPEPTLAIHLHNMLVEQSYLESPTGLYATIVALHQDQFFPDGIPTENFSGALSARVNQGHADRASLRRRTQALARDPTKDIHDILDVKLNRFFTGKSDLMMYYDAGWAPERVPDADVRLKSILYMMRVMSTERMIDPETGERRLKETELVKRASRDRDRKHASMLQDVASGSILEAQRHAAATDVDDDAAFTEAAMRQIPALNEYKLPPPGRDPYNLHQEQKKKRPVADAQGRDLLTLLRPDLFADVCGNNPVSSVNYVWVTCIIIMLFVKIEDHFSKARHPLWVETYERSSRSRPQWLKRVDLVVKAMASENEDAMRLFAKAFEEMRGGILACVYWEDLKVGESGLKEDSTSEDGSDGIPGPDQCTLM</sequence>
<evidence type="ECO:0000313" key="4">
    <source>
        <dbReference type="Proteomes" id="UP000756132"/>
    </source>
</evidence>
<protein>
    <recommendedName>
        <fullName evidence="2">DUF6604 domain-containing protein</fullName>
    </recommendedName>
</protein>
<feature type="region of interest" description="Disordered" evidence="1">
    <location>
        <begin position="154"/>
        <end position="210"/>
    </location>
</feature>
<evidence type="ECO:0000259" key="2">
    <source>
        <dbReference type="Pfam" id="PF20253"/>
    </source>
</evidence>
<dbReference type="OrthoDB" id="5339038at2759"/>
<dbReference type="EMBL" id="CP090172">
    <property type="protein sequence ID" value="UJO22778.1"/>
    <property type="molecule type" value="Genomic_DNA"/>
</dbReference>